<dbReference type="AlphaFoldDB" id="A0A9N7VJW7"/>
<dbReference type="EMBL" id="CADEAL010004123">
    <property type="protein sequence ID" value="CAB1452313.1"/>
    <property type="molecule type" value="Genomic_DNA"/>
</dbReference>
<protein>
    <submittedName>
        <fullName evidence="1">Uncharacterized protein</fullName>
    </submittedName>
</protein>
<evidence type="ECO:0000313" key="2">
    <source>
        <dbReference type="Proteomes" id="UP001153269"/>
    </source>
</evidence>
<proteinExistence type="predicted"/>
<gene>
    <name evidence="1" type="ORF">PLEPLA_LOCUS40053</name>
</gene>
<feature type="non-terminal residue" evidence="1">
    <location>
        <position position="68"/>
    </location>
</feature>
<dbReference type="Proteomes" id="UP001153269">
    <property type="component" value="Unassembled WGS sequence"/>
</dbReference>
<comment type="caution">
    <text evidence="1">The sequence shown here is derived from an EMBL/GenBank/DDBJ whole genome shotgun (WGS) entry which is preliminary data.</text>
</comment>
<name>A0A9N7VJW7_PLEPL</name>
<evidence type="ECO:0000313" key="1">
    <source>
        <dbReference type="EMBL" id="CAB1452313.1"/>
    </source>
</evidence>
<organism evidence="1 2">
    <name type="scientific">Pleuronectes platessa</name>
    <name type="common">European plaice</name>
    <dbReference type="NCBI Taxonomy" id="8262"/>
    <lineage>
        <taxon>Eukaryota</taxon>
        <taxon>Metazoa</taxon>
        <taxon>Chordata</taxon>
        <taxon>Craniata</taxon>
        <taxon>Vertebrata</taxon>
        <taxon>Euteleostomi</taxon>
        <taxon>Actinopterygii</taxon>
        <taxon>Neopterygii</taxon>
        <taxon>Teleostei</taxon>
        <taxon>Neoteleostei</taxon>
        <taxon>Acanthomorphata</taxon>
        <taxon>Carangaria</taxon>
        <taxon>Pleuronectiformes</taxon>
        <taxon>Pleuronectoidei</taxon>
        <taxon>Pleuronectidae</taxon>
        <taxon>Pleuronectes</taxon>
    </lineage>
</organism>
<keyword evidence="2" id="KW-1185">Reference proteome</keyword>
<accession>A0A9N7VJW7</accession>
<sequence length="68" mass="7423">GQHMELLWSEIWQETKLKCSSGVFKVCDEASQERVCSGEIGSGGSGSAGPDRVGHHKYCHHAAHTDNR</sequence>
<reference evidence="1" key="1">
    <citation type="submission" date="2020-03" db="EMBL/GenBank/DDBJ databases">
        <authorList>
            <person name="Weist P."/>
        </authorList>
    </citation>
    <scope>NUCLEOTIDE SEQUENCE</scope>
</reference>